<dbReference type="AlphaFoldDB" id="A0A344TMM5"/>
<evidence type="ECO:0000259" key="2">
    <source>
        <dbReference type="Pfam" id="PF03629"/>
    </source>
</evidence>
<feature type="domain" description="Secretion system C-terminal sorting" evidence="3">
    <location>
        <begin position="1199"/>
        <end position="1273"/>
    </location>
</feature>
<evidence type="ECO:0008006" key="6">
    <source>
        <dbReference type="Google" id="ProtNLM"/>
    </source>
</evidence>
<dbReference type="NCBIfam" id="TIGR04183">
    <property type="entry name" value="Por_Secre_tail"/>
    <property type="match status" value="1"/>
</dbReference>
<dbReference type="InterPro" id="IPR026444">
    <property type="entry name" value="Secre_tail"/>
</dbReference>
<evidence type="ECO:0000313" key="5">
    <source>
        <dbReference type="Proteomes" id="UP000251993"/>
    </source>
</evidence>
<name>A0A344TMM5_9BACT</name>
<dbReference type="Proteomes" id="UP000251993">
    <property type="component" value="Chromosome"/>
</dbReference>
<dbReference type="Gene3D" id="2.60.40.740">
    <property type="match status" value="1"/>
</dbReference>
<dbReference type="Gene3D" id="3.40.50.1110">
    <property type="entry name" value="SGNH hydrolase"/>
    <property type="match status" value="1"/>
</dbReference>
<dbReference type="EMBL" id="CP030850">
    <property type="protein sequence ID" value="AXE19896.1"/>
    <property type="molecule type" value="Genomic_DNA"/>
</dbReference>
<organism evidence="4 5">
    <name type="scientific">Runella rosea</name>
    <dbReference type="NCBI Taxonomy" id="2259595"/>
    <lineage>
        <taxon>Bacteria</taxon>
        <taxon>Pseudomonadati</taxon>
        <taxon>Bacteroidota</taxon>
        <taxon>Cytophagia</taxon>
        <taxon>Cytophagales</taxon>
        <taxon>Spirosomataceae</taxon>
        <taxon>Runella</taxon>
    </lineage>
</organism>
<dbReference type="OrthoDB" id="1488710at2"/>
<dbReference type="Pfam" id="PF18962">
    <property type="entry name" value="Por_Secre_tail"/>
    <property type="match status" value="1"/>
</dbReference>
<dbReference type="InterPro" id="IPR005181">
    <property type="entry name" value="SASA"/>
</dbReference>
<accession>A0A344TMM5</accession>
<gene>
    <name evidence="4" type="ORF">DR864_20160</name>
</gene>
<keyword evidence="1" id="KW-0378">Hydrolase</keyword>
<evidence type="ECO:0000256" key="1">
    <source>
        <dbReference type="ARBA" id="ARBA00022801"/>
    </source>
</evidence>
<feature type="domain" description="Sialate O-acetylesterase" evidence="2">
    <location>
        <begin position="126"/>
        <end position="328"/>
    </location>
</feature>
<dbReference type="GO" id="GO:0016788">
    <property type="term" value="F:hydrolase activity, acting on ester bonds"/>
    <property type="evidence" value="ECO:0007669"/>
    <property type="project" value="UniProtKB-ARBA"/>
</dbReference>
<protein>
    <recommendedName>
        <fullName evidence="6">T9SS C-terminal target domain-containing protein</fullName>
    </recommendedName>
</protein>
<dbReference type="Pfam" id="PF03629">
    <property type="entry name" value="SASA"/>
    <property type="match status" value="1"/>
</dbReference>
<dbReference type="InterPro" id="IPR036514">
    <property type="entry name" value="SGNH_hydro_sf"/>
</dbReference>
<reference evidence="4 5" key="1">
    <citation type="submission" date="2018-07" db="EMBL/GenBank/DDBJ databases">
        <title>Genome sequencing of Runella.</title>
        <authorList>
            <person name="Baek M.-G."/>
            <person name="Yi H."/>
        </authorList>
    </citation>
    <scope>NUCLEOTIDE SEQUENCE [LARGE SCALE GENOMIC DNA]</scope>
    <source>
        <strain evidence="4 5">HYN0085</strain>
    </source>
</reference>
<sequence>MKLNFYLRSLWQSFACILFPLTIFAQINITFPSSRIVFQRDNFGNGIIHVTGQYSQSIDRVEVRVVPMSSGQGEQTDWRLLKDNPQGGFYSGTIQVRGGWYELQVRGLVNGNVISTAELQRVGVGEVFLVAGQSNAQGFFNYGAPGPGDDRVNCVNYRNNDNQNNSFPKPDFVRMSDNGNVGPRGLSSWCWGRLGDMIANRLNVPVLFYNAAWEGTASKNWSETVDGGTTNSIYINDTYPGGQPYGNLRMSLNYYASVTGIRAILWHQGEADNLLNNSAGTYESNLRRIIEKSRQHFGKNVGWVISRVSYYNAKGNNQEIINGQNQVVLGGNSVFFGPSTDNIQTPRPDGFHFQNGGLSDLAGAWNSALDDNFFNSCFPQTGTFPSFSVSCAGGNQLNINVQGPFSSVQWNNGANGSSVNFGPGNYQATIRDGAGNVYYTPNINVPNDLQSAPIAISVDGKLPLCQGSTVGLISSGATGNQWNTGSTNQRIEVSAAGTYSVSTQNLYGCKGSASINVTSFSSPLPSKPAIAASGALTFCQGESVNLTATSAAEYRWSTGDRGQVVTARSSGIYEVRVLDDKGCTSEPTSVNVQVNAPPAAPTISASGNTSFCQGGRVTLSSNYESGNIWSSGQQAKNIEVTTSGTYNVRFRDANGCDGISNNITVTVNPLPSAPTITPERPVVFCDGDSTILTSSSSAQYNWSNGARGRRINVLKAGSFSLTVTDANGCTSPGSEVVTVKVNTLPAPPTITADRNTTICENEVVTLTSSDQTGYIWSNGQNTRSVTVNLPGRYSVRTVDANRCQSPSSNNISITVNALPAKPIITALGPTTFCQGGQVSLTTNYSTGIAWSNFQNSQTITATTGGNYNVSYVDNNGCRSVSDAFSVKVNPLPAAPTVVNERPTTFCETDNTVLTITSGGNIFEWSNGDRGRSIRVYSAGSISATVFEPSTGCTSPVSAPIRIVVNPNPGRPTISVGGPTTICADQNVTLTAPEASAYQWSNNANTKSVAVNLAGNYTLIIRNQFGCPSPASEPVNVRVNQLPPIPSIISEGRLTFCDGDQVGLRVDTNYDVLWNTGESGKRIVAAKSGNYAARVRDEIGCLSPFTGPTRVDVKALPLTPVIEKIGAYTLQVSNPTASAVYAWKSGSQILGETKSVIRVNQSGIFTVTASVQHSATLTCVSRTSSVFDFILEADNNGIAVYPNPSSDGKVIVETQEILKNATLIVYDLMGRPIQIINVPSFDNQKLFDFSALPMGVYVIHVESQGFRRNKKLIIVQ</sequence>
<evidence type="ECO:0000259" key="3">
    <source>
        <dbReference type="Pfam" id="PF18962"/>
    </source>
</evidence>
<dbReference type="SUPFAM" id="SSF52266">
    <property type="entry name" value="SGNH hydrolase"/>
    <property type="match status" value="1"/>
</dbReference>
<evidence type="ECO:0000313" key="4">
    <source>
        <dbReference type="EMBL" id="AXE19896.1"/>
    </source>
</evidence>
<proteinExistence type="predicted"/>
<dbReference type="RefSeq" id="WP_114068664.1">
    <property type="nucleotide sequence ID" value="NZ_CP030850.1"/>
</dbReference>
<keyword evidence="5" id="KW-1185">Reference proteome</keyword>
<dbReference type="KEGG" id="run:DR864_20160"/>